<keyword evidence="12" id="KW-1185">Reference proteome</keyword>
<evidence type="ECO:0000256" key="3">
    <source>
        <dbReference type="ARBA" id="ARBA00022559"/>
    </source>
</evidence>
<dbReference type="GO" id="GO:0005576">
    <property type="term" value="C:extracellular region"/>
    <property type="evidence" value="ECO:0007669"/>
    <property type="project" value="UniProtKB-SubCell"/>
</dbReference>
<protein>
    <submittedName>
        <fullName evidence="11">Uncharacterized protein</fullName>
    </submittedName>
</protein>
<keyword evidence="7" id="KW-0560">Oxidoreductase</keyword>
<dbReference type="GO" id="GO:0020037">
    <property type="term" value="F:heme binding"/>
    <property type="evidence" value="ECO:0007669"/>
    <property type="project" value="InterPro"/>
</dbReference>
<evidence type="ECO:0000313" key="12">
    <source>
        <dbReference type="Proteomes" id="UP000008820"/>
    </source>
</evidence>
<keyword evidence="5" id="KW-0479">Metal-binding</keyword>
<reference evidence="11 12" key="1">
    <citation type="submission" date="2017-06" db="EMBL/GenBank/DDBJ databases">
        <title>Aedes aegypti genome working group (AGWG) sequencing and assembly.</title>
        <authorList>
            <consortium name="Aedes aegypti Genome Working Group (AGWG)"/>
            <person name="Matthews B.J."/>
        </authorList>
    </citation>
    <scope>NUCLEOTIDE SEQUENCE [LARGE SCALE GENOMIC DNA]</scope>
    <source>
        <strain evidence="11 12">LVP_AGWG</strain>
    </source>
</reference>
<dbReference type="PANTHER" id="PTHR11475:SF4">
    <property type="entry name" value="CHORION PEROXIDASE"/>
    <property type="match status" value="1"/>
</dbReference>
<evidence type="ECO:0000256" key="5">
    <source>
        <dbReference type="ARBA" id="ARBA00022723"/>
    </source>
</evidence>
<organism evidence="11 12">
    <name type="scientific">Aedes aegypti</name>
    <name type="common">Yellowfever mosquito</name>
    <name type="synonym">Culex aegypti</name>
    <dbReference type="NCBI Taxonomy" id="7159"/>
    <lineage>
        <taxon>Eukaryota</taxon>
        <taxon>Metazoa</taxon>
        <taxon>Ecdysozoa</taxon>
        <taxon>Arthropoda</taxon>
        <taxon>Hexapoda</taxon>
        <taxon>Insecta</taxon>
        <taxon>Pterygota</taxon>
        <taxon>Neoptera</taxon>
        <taxon>Endopterygota</taxon>
        <taxon>Diptera</taxon>
        <taxon>Nematocera</taxon>
        <taxon>Culicoidea</taxon>
        <taxon>Culicidae</taxon>
        <taxon>Culicinae</taxon>
        <taxon>Aedini</taxon>
        <taxon>Aedes</taxon>
        <taxon>Stegomyia</taxon>
    </lineage>
</organism>
<dbReference type="GO" id="GO:0022412">
    <property type="term" value="P:cellular process involved in reproduction in multicellular organism"/>
    <property type="evidence" value="ECO:0007669"/>
    <property type="project" value="UniProtKB-ARBA"/>
</dbReference>
<dbReference type="GO" id="GO:0004601">
    <property type="term" value="F:peroxidase activity"/>
    <property type="evidence" value="ECO:0007669"/>
    <property type="project" value="UniProtKB-KW"/>
</dbReference>
<evidence type="ECO:0000256" key="6">
    <source>
        <dbReference type="ARBA" id="ARBA00022729"/>
    </source>
</evidence>
<keyword evidence="6" id="KW-0732">Signal</keyword>
<keyword evidence="9" id="KW-1015">Disulfide bond</keyword>
<dbReference type="GO" id="GO:0046872">
    <property type="term" value="F:metal ion binding"/>
    <property type="evidence" value="ECO:0007669"/>
    <property type="project" value="UniProtKB-KW"/>
</dbReference>
<keyword evidence="3" id="KW-0575">Peroxidase</keyword>
<keyword evidence="10" id="KW-0325">Glycoprotein</keyword>
<dbReference type="SMR" id="A0A6I8T727"/>
<dbReference type="EnsemblMetazoa" id="AAEL004386-RA">
    <property type="protein sequence ID" value="AAEL004386-PA"/>
    <property type="gene ID" value="AAEL004386"/>
</dbReference>
<evidence type="ECO:0000256" key="9">
    <source>
        <dbReference type="ARBA" id="ARBA00023157"/>
    </source>
</evidence>
<dbReference type="Proteomes" id="UP000008820">
    <property type="component" value="Chromosome 1"/>
</dbReference>
<proteinExistence type="predicted"/>
<evidence type="ECO:0000313" key="11">
    <source>
        <dbReference type="EnsemblMetazoa" id="AAEL004386-PA"/>
    </source>
</evidence>
<dbReference type="Pfam" id="PF03098">
    <property type="entry name" value="An_peroxidase"/>
    <property type="match status" value="1"/>
</dbReference>
<dbReference type="PANTHER" id="PTHR11475">
    <property type="entry name" value="OXIDASE/PEROXIDASE"/>
    <property type="match status" value="1"/>
</dbReference>
<accession>A0A6I8T727</accession>
<gene>
    <name evidence="11" type="primary">5564684</name>
</gene>
<dbReference type="InterPro" id="IPR037120">
    <property type="entry name" value="Haem_peroxidase_sf_animal"/>
</dbReference>
<keyword evidence="4" id="KW-0349">Heme</keyword>
<evidence type="ECO:0000256" key="2">
    <source>
        <dbReference type="ARBA" id="ARBA00022525"/>
    </source>
</evidence>
<dbReference type="PROSITE" id="PS50292">
    <property type="entry name" value="PEROXIDASE_3"/>
    <property type="match status" value="1"/>
</dbReference>
<dbReference type="Gene3D" id="1.10.640.10">
    <property type="entry name" value="Haem peroxidase domain superfamily, animal type"/>
    <property type="match status" value="1"/>
</dbReference>
<evidence type="ECO:0000256" key="1">
    <source>
        <dbReference type="ARBA" id="ARBA00004613"/>
    </source>
</evidence>
<name>A0A6I8T727_AEDAE</name>
<dbReference type="CDD" id="cd09823">
    <property type="entry name" value="peroxinectin_like"/>
    <property type="match status" value="1"/>
</dbReference>
<dbReference type="PRINTS" id="PR00457">
    <property type="entry name" value="ANPEROXIDASE"/>
</dbReference>
<sequence>MMAKKVLLLSLYSAVLSTWIGFGYVQCKLPTSRSEIPNFDYTVAQQPDQSDACEQNEVCMAPIECILDAKKKAILKPCSTVPSVDGICCPSSEHNGTSSRVQQSSEEHAADHLVLQAIHEGRREYDEKLRLEDEHRAVMTAKEKPEAMFHRMFLPGGLKTHGKEVVDAEEQANVYGHVFASRKYAELTNMTLKERQGDRFARIPRAIRKRCLPPVPCNPLSRYRTIDGSCNNPLPDRTSWGMEGYPFDRVLEPAYEDGVWAPRIHSVTGNLLPSARVISVALFPDEYRPDPRLNILFMQMGQFISHDFTLSRGFTTKHGQAIECCTPNCTAPLFGPHRHFACFPIEVPPNDPFYSRFGVRCLNLVRIRLAQGPECQLGYAKQADLVTHFLDASTVYGSTNDVAAELRAFQQGRLKDSFPNGIELLPFARNRTACVPWARVCYEGGDIRTNQLLGLTMVHTLFMREHNRLAVGLSKINPHWDDERLYQEARRILIAEYQNVVYNEFLPILLGHERVQQLGLADPFDTYTNYYDPNLRPMTLAEVGAAAHRYGHSLVEGFFRFLTRESPPEDVFIKDIFNDPSKTLEPNSFDVMMFSFNQQPMEQMDRFLTYGLTRFLFKERKPFGSDLASLNIQRGRDFAVRPYNDYREWAGLGRITDFNQLGEVGALLAQVYESPDDVDLWPGGVLEPPAEGAVVGPTFVALLSAGYTRYKRADRYYFTNGPEVNPGAFTLQQLGEIRRTTLAGIICANADHKEDFYQAQEALRQSSADNVPVPCTRYDTVNLGLWREEGF</sequence>
<keyword evidence="8" id="KW-0408">Iron</keyword>
<dbReference type="SUPFAM" id="SSF48113">
    <property type="entry name" value="Heme-dependent peroxidases"/>
    <property type="match status" value="1"/>
</dbReference>
<dbReference type="OrthoDB" id="823504at2759"/>
<reference evidence="11" key="2">
    <citation type="submission" date="2020-05" db="UniProtKB">
        <authorList>
            <consortium name="EnsemblMetazoa"/>
        </authorList>
    </citation>
    <scope>IDENTIFICATION</scope>
    <source>
        <strain evidence="11">LVP_AGWG</strain>
    </source>
</reference>
<comment type="subcellular location">
    <subcellularLocation>
        <location evidence="1">Secreted</location>
    </subcellularLocation>
</comment>
<dbReference type="FunFam" id="1.10.640.10:FF:000003">
    <property type="entry name" value="chorion peroxidase"/>
    <property type="match status" value="1"/>
</dbReference>
<evidence type="ECO:0000256" key="8">
    <source>
        <dbReference type="ARBA" id="ARBA00023004"/>
    </source>
</evidence>
<keyword evidence="2" id="KW-0964">Secreted</keyword>
<dbReference type="GO" id="GO:0006979">
    <property type="term" value="P:response to oxidative stress"/>
    <property type="evidence" value="ECO:0007669"/>
    <property type="project" value="InterPro"/>
</dbReference>
<evidence type="ECO:0000256" key="10">
    <source>
        <dbReference type="ARBA" id="ARBA00023180"/>
    </source>
</evidence>
<evidence type="ECO:0000256" key="7">
    <source>
        <dbReference type="ARBA" id="ARBA00023002"/>
    </source>
</evidence>
<evidence type="ECO:0000256" key="4">
    <source>
        <dbReference type="ARBA" id="ARBA00022617"/>
    </source>
</evidence>
<dbReference type="InterPro" id="IPR019791">
    <property type="entry name" value="Haem_peroxidase_animal"/>
</dbReference>
<dbReference type="AlphaFoldDB" id="A0A6I8T727"/>
<dbReference type="InterPro" id="IPR010255">
    <property type="entry name" value="Haem_peroxidase_sf"/>
</dbReference>